<evidence type="ECO:0000313" key="5">
    <source>
        <dbReference type="EMBL" id="KAG5912703.1"/>
    </source>
</evidence>
<evidence type="ECO:0000259" key="4">
    <source>
        <dbReference type="Pfam" id="PF13193"/>
    </source>
</evidence>
<evidence type="ECO:0000313" key="6">
    <source>
        <dbReference type="Proteomes" id="UP000811619"/>
    </source>
</evidence>
<dbReference type="EMBL" id="SRPY01001639">
    <property type="protein sequence ID" value="KAG5912703.1"/>
    <property type="molecule type" value="Genomic_DNA"/>
</dbReference>
<comment type="similarity">
    <text evidence="1">Belongs to the ATP-dependent AMP-binding enzyme family.</text>
</comment>
<dbReference type="FunFam" id="3.30.300.30:FF:000007">
    <property type="entry name" value="4-coumarate--CoA ligase 2"/>
    <property type="match status" value="1"/>
</dbReference>
<keyword evidence="6" id="KW-1185">Reference proteome</keyword>
<dbReference type="InterPro" id="IPR045851">
    <property type="entry name" value="AMP-bd_C_sf"/>
</dbReference>
<dbReference type="OrthoDB" id="6509636at2759"/>
<dbReference type="AlphaFoldDB" id="A0A8K0NF21"/>
<dbReference type="SUPFAM" id="SSF56801">
    <property type="entry name" value="Acetyl-CoA synthetase-like"/>
    <property type="match status" value="1"/>
</dbReference>
<dbReference type="Gene3D" id="3.30.300.30">
    <property type="match status" value="1"/>
</dbReference>
<comment type="caution">
    <text evidence="5">The sequence shown here is derived from an EMBL/GenBank/DDBJ whole genome shotgun (WGS) entry which is preliminary data.</text>
</comment>
<gene>
    <name evidence="5" type="ORF">E4U42_001983</name>
</gene>
<feature type="domain" description="AMP-binding enzyme C-terminal" evidence="4">
    <location>
        <begin position="198"/>
        <end position="278"/>
    </location>
</feature>
<keyword evidence="2" id="KW-0436">Ligase</keyword>
<sequence length="300" mass="33992">MSTGCRMIVLPKFDIEKACQLIEKHAITFLYVPPPIVLALGKHPVVDRYDMKSVRWINSGAAPLGVDLVEAVWKRLSIGVKQGYGLSETSPVTHTQLVEEWWKFQGSVGRLLPLMEAKIVDPDGRELPRGEAGEILLKGPNVFRGYWNRPDLNRETFTDDGWYKTGDVGYACKRGHFYITDRIKELIKYKGFQVPPAELEAKLLARQDINDVCVIGIWDNDQHTEVPRAYVVLRPEVPETEPLAQDIADWLSERVSPPKRLRGGVRFVKEIPKSASGKILRRVLKDQVKREEGDGLKAKL</sequence>
<proteinExistence type="inferred from homology"/>
<dbReference type="InterPro" id="IPR025110">
    <property type="entry name" value="AMP-bd_C"/>
</dbReference>
<reference evidence="5" key="1">
    <citation type="journal article" date="2020" name="bioRxiv">
        <title>Whole genome comparisons of ergot fungi reveals the divergence and evolution of species within the genus Claviceps are the result of varying mechanisms driving genome evolution and host range expansion.</title>
        <authorList>
            <person name="Wyka S.A."/>
            <person name="Mondo S.J."/>
            <person name="Liu M."/>
            <person name="Dettman J."/>
            <person name="Nalam V."/>
            <person name="Broders K.D."/>
        </authorList>
    </citation>
    <scope>NUCLEOTIDE SEQUENCE</scope>
    <source>
        <strain evidence="5">CCC 489</strain>
    </source>
</reference>
<accession>A0A8K0NF21</accession>
<evidence type="ECO:0000259" key="3">
    <source>
        <dbReference type="Pfam" id="PF00501"/>
    </source>
</evidence>
<feature type="domain" description="AMP-dependent synthetase/ligase" evidence="3">
    <location>
        <begin position="2"/>
        <end position="147"/>
    </location>
</feature>
<dbReference type="Pfam" id="PF00501">
    <property type="entry name" value="AMP-binding"/>
    <property type="match status" value="1"/>
</dbReference>
<organism evidence="5 6">
    <name type="scientific">Claviceps africana</name>
    <dbReference type="NCBI Taxonomy" id="83212"/>
    <lineage>
        <taxon>Eukaryota</taxon>
        <taxon>Fungi</taxon>
        <taxon>Dikarya</taxon>
        <taxon>Ascomycota</taxon>
        <taxon>Pezizomycotina</taxon>
        <taxon>Sordariomycetes</taxon>
        <taxon>Hypocreomycetidae</taxon>
        <taxon>Hypocreales</taxon>
        <taxon>Clavicipitaceae</taxon>
        <taxon>Claviceps</taxon>
    </lineage>
</organism>
<dbReference type="Gene3D" id="3.40.50.980">
    <property type="match status" value="1"/>
</dbReference>
<dbReference type="Proteomes" id="UP000811619">
    <property type="component" value="Unassembled WGS sequence"/>
</dbReference>
<dbReference type="PANTHER" id="PTHR24096:SF149">
    <property type="entry name" value="AMP-BINDING DOMAIN-CONTAINING PROTEIN-RELATED"/>
    <property type="match status" value="1"/>
</dbReference>
<protein>
    <submittedName>
        <fullName evidence="5">Uncharacterized protein</fullName>
    </submittedName>
</protein>
<dbReference type="PANTHER" id="PTHR24096">
    <property type="entry name" value="LONG-CHAIN-FATTY-ACID--COA LIGASE"/>
    <property type="match status" value="1"/>
</dbReference>
<evidence type="ECO:0000256" key="1">
    <source>
        <dbReference type="ARBA" id="ARBA00006432"/>
    </source>
</evidence>
<name>A0A8K0NF21_9HYPO</name>
<dbReference type="Gene3D" id="2.30.38.10">
    <property type="entry name" value="Luciferase, Domain 3"/>
    <property type="match status" value="1"/>
</dbReference>
<dbReference type="GO" id="GO:0016405">
    <property type="term" value="F:CoA-ligase activity"/>
    <property type="evidence" value="ECO:0007669"/>
    <property type="project" value="TreeGrafter"/>
</dbReference>
<dbReference type="Pfam" id="PF13193">
    <property type="entry name" value="AMP-binding_C"/>
    <property type="match status" value="1"/>
</dbReference>
<evidence type="ECO:0000256" key="2">
    <source>
        <dbReference type="ARBA" id="ARBA00022598"/>
    </source>
</evidence>
<dbReference type="InterPro" id="IPR000873">
    <property type="entry name" value="AMP-dep_synth/lig_dom"/>
</dbReference>